<dbReference type="CDD" id="cd00069">
    <property type="entry name" value="GHB_like"/>
    <property type="match status" value="1"/>
</dbReference>
<evidence type="ECO:0000313" key="14">
    <source>
        <dbReference type="Proteomes" id="UP001066276"/>
    </source>
</evidence>
<evidence type="ECO:0000256" key="7">
    <source>
        <dbReference type="ARBA" id="ARBA00038688"/>
    </source>
</evidence>
<dbReference type="FunFam" id="2.10.90.10:FF:000007">
    <property type="entry name" value="Luteinizing hormone beta subunit"/>
    <property type="match status" value="1"/>
</dbReference>
<evidence type="ECO:0000256" key="4">
    <source>
        <dbReference type="ARBA" id="ARBA00022702"/>
    </source>
</evidence>
<evidence type="ECO:0000259" key="12">
    <source>
        <dbReference type="Pfam" id="PF00007"/>
    </source>
</evidence>
<dbReference type="Gene3D" id="2.10.90.10">
    <property type="entry name" value="Cystine-knot cytokines"/>
    <property type="match status" value="1"/>
</dbReference>
<dbReference type="EMBL" id="JANPWB010000010">
    <property type="protein sequence ID" value="KAJ1139400.1"/>
    <property type="molecule type" value="Genomic_DNA"/>
</dbReference>
<protein>
    <recommendedName>
        <fullName evidence="8">Thyrotropin subunit beta</fullName>
    </recommendedName>
    <alternativeName>
        <fullName evidence="9">Thyroid-stimulating hormone subunit beta</fullName>
    </alternativeName>
    <alternativeName>
        <fullName evidence="10">Thyrotropin beta chain</fullName>
    </alternativeName>
</protein>
<evidence type="ECO:0000256" key="6">
    <source>
        <dbReference type="ARBA" id="ARBA00023180"/>
    </source>
</evidence>
<evidence type="ECO:0000313" key="13">
    <source>
        <dbReference type="EMBL" id="KAJ1139400.1"/>
    </source>
</evidence>
<keyword evidence="14" id="KW-1185">Reference proteome</keyword>
<comment type="subcellular location">
    <subcellularLocation>
        <location evidence="1">Secreted</location>
    </subcellularLocation>
</comment>
<dbReference type="InterPro" id="IPR029034">
    <property type="entry name" value="Cystine-knot_cytokine"/>
</dbReference>
<dbReference type="GO" id="GO:0005737">
    <property type="term" value="C:cytoplasm"/>
    <property type="evidence" value="ECO:0007669"/>
    <property type="project" value="TreeGrafter"/>
</dbReference>
<evidence type="ECO:0000256" key="3">
    <source>
        <dbReference type="ARBA" id="ARBA00022525"/>
    </source>
</evidence>
<dbReference type="GO" id="GO:0005179">
    <property type="term" value="F:hormone activity"/>
    <property type="evidence" value="ECO:0007669"/>
    <property type="project" value="UniProtKB-KW"/>
</dbReference>
<comment type="similarity">
    <text evidence="2">Belongs to the glycoprotein hormones subunit beta family.</text>
</comment>
<dbReference type="AlphaFoldDB" id="A0AAV7QM86"/>
<evidence type="ECO:0000256" key="1">
    <source>
        <dbReference type="ARBA" id="ARBA00004613"/>
    </source>
</evidence>
<evidence type="ECO:0000256" key="9">
    <source>
        <dbReference type="ARBA" id="ARBA00042284"/>
    </source>
</evidence>
<reference evidence="13" key="1">
    <citation type="journal article" date="2022" name="bioRxiv">
        <title>Sequencing and chromosome-scale assembly of the giantPleurodeles waltlgenome.</title>
        <authorList>
            <person name="Brown T."/>
            <person name="Elewa A."/>
            <person name="Iarovenko S."/>
            <person name="Subramanian E."/>
            <person name="Araus A.J."/>
            <person name="Petzold A."/>
            <person name="Susuki M."/>
            <person name="Suzuki K.-i.T."/>
            <person name="Hayashi T."/>
            <person name="Toyoda A."/>
            <person name="Oliveira C."/>
            <person name="Osipova E."/>
            <person name="Leigh N.D."/>
            <person name="Simon A."/>
            <person name="Yun M.H."/>
        </authorList>
    </citation>
    <scope>NUCLEOTIDE SEQUENCE</scope>
    <source>
        <strain evidence="13">20211129_DDA</strain>
        <tissue evidence="13">Liver</tissue>
    </source>
</reference>
<organism evidence="13 14">
    <name type="scientific">Pleurodeles waltl</name>
    <name type="common">Iberian ribbed newt</name>
    <dbReference type="NCBI Taxonomy" id="8319"/>
    <lineage>
        <taxon>Eukaryota</taxon>
        <taxon>Metazoa</taxon>
        <taxon>Chordata</taxon>
        <taxon>Craniata</taxon>
        <taxon>Vertebrata</taxon>
        <taxon>Euteleostomi</taxon>
        <taxon>Amphibia</taxon>
        <taxon>Batrachia</taxon>
        <taxon>Caudata</taxon>
        <taxon>Salamandroidea</taxon>
        <taxon>Salamandridae</taxon>
        <taxon>Pleurodelinae</taxon>
        <taxon>Pleurodeles</taxon>
    </lineage>
</organism>
<dbReference type="GO" id="GO:0005615">
    <property type="term" value="C:extracellular space"/>
    <property type="evidence" value="ECO:0007669"/>
    <property type="project" value="TreeGrafter"/>
</dbReference>
<accession>A0AAV7QM86</accession>
<keyword evidence="4" id="KW-0372">Hormone</keyword>
<dbReference type="InterPro" id="IPR018245">
    <property type="entry name" value="Gonadotropin_bsu_CS"/>
</dbReference>
<dbReference type="InterPro" id="IPR001545">
    <property type="entry name" value="Gonadotropin_bsu"/>
</dbReference>
<evidence type="ECO:0000256" key="11">
    <source>
        <dbReference type="SAM" id="Phobius"/>
    </source>
</evidence>
<dbReference type="GO" id="GO:0007186">
    <property type="term" value="P:G protein-coupled receptor signaling pathway"/>
    <property type="evidence" value="ECO:0007669"/>
    <property type="project" value="TreeGrafter"/>
</dbReference>
<dbReference type="PANTHER" id="PTHR11515">
    <property type="entry name" value="GLYCOPROTEIN HORMONE BETA CHAIN"/>
    <property type="match status" value="1"/>
</dbReference>
<keyword evidence="11" id="KW-0472">Membrane</keyword>
<comment type="subunit">
    <text evidence="7">Heterodimer of a common alpha chain and a unique beta chain which confers biological specificity to thyrotropin, lutropin, follitropin and gonadotropin.</text>
</comment>
<sequence>MELQRRGHFYKERNIHLPRIMTIFIASIIFCLTFKQGISFCVPTDYIMYVENKECTYCLAVNTTVCAGFCHTRDPNLKEGLPKSTLSQTACTYKAYVQKTVLIPGCPLHVNPYFSYPVALT</sequence>
<dbReference type="SMART" id="SM00068">
    <property type="entry name" value="GHB"/>
    <property type="match status" value="1"/>
</dbReference>
<keyword evidence="5" id="KW-1015">Disulfide bond</keyword>
<proteinExistence type="inferred from homology"/>
<feature type="domain" description="Glycoprotein hormone subunit beta" evidence="12">
    <location>
        <begin position="39"/>
        <end position="120"/>
    </location>
</feature>
<dbReference type="PANTHER" id="PTHR11515:SF5">
    <property type="entry name" value="THYROTROPIN SUBUNIT BETA"/>
    <property type="match status" value="1"/>
</dbReference>
<dbReference type="SUPFAM" id="SSF57501">
    <property type="entry name" value="Cystine-knot cytokines"/>
    <property type="match status" value="1"/>
</dbReference>
<dbReference type="InterPro" id="IPR006208">
    <property type="entry name" value="Glyco_hormone_CN"/>
</dbReference>
<keyword evidence="11" id="KW-0812">Transmembrane</keyword>
<evidence type="ECO:0000256" key="8">
    <source>
        <dbReference type="ARBA" id="ARBA00039483"/>
    </source>
</evidence>
<keyword evidence="11" id="KW-1133">Transmembrane helix</keyword>
<evidence type="ECO:0000256" key="10">
    <source>
        <dbReference type="ARBA" id="ARBA00042931"/>
    </source>
</evidence>
<evidence type="ECO:0000256" key="5">
    <source>
        <dbReference type="ARBA" id="ARBA00023157"/>
    </source>
</evidence>
<evidence type="ECO:0000256" key="2">
    <source>
        <dbReference type="ARBA" id="ARBA00006552"/>
    </source>
</evidence>
<feature type="non-terminal residue" evidence="13">
    <location>
        <position position="121"/>
    </location>
</feature>
<gene>
    <name evidence="13" type="ORF">NDU88_005773</name>
</gene>
<dbReference type="PROSITE" id="PS00261">
    <property type="entry name" value="GLYCO_HORMONE_BETA_1"/>
    <property type="match status" value="1"/>
</dbReference>
<keyword evidence="6" id="KW-0325">Glycoprotein</keyword>
<keyword evidence="3" id="KW-0964">Secreted</keyword>
<feature type="transmembrane region" description="Helical" evidence="11">
    <location>
        <begin position="20"/>
        <end position="38"/>
    </location>
</feature>
<dbReference type="Pfam" id="PF00007">
    <property type="entry name" value="Cys_knot"/>
    <property type="match status" value="1"/>
</dbReference>
<name>A0AAV7QM86_PLEWA</name>
<dbReference type="Proteomes" id="UP001066276">
    <property type="component" value="Chromosome 6"/>
</dbReference>
<comment type="caution">
    <text evidence="13">The sequence shown here is derived from an EMBL/GenBank/DDBJ whole genome shotgun (WGS) entry which is preliminary data.</text>
</comment>